<evidence type="ECO:0000313" key="4">
    <source>
        <dbReference type="EMBL" id="WUO44464.1"/>
    </source>
</evidence>
<dbReference type="EMBL" id="CP108057">
    <property type="protein sequence ID" value="WUO44464.1"/>
    <property type="molecule type" value="Genomic_DNA"/>
</dbReference>
<keyword evidence="1" id="KW-0175">Coiled coil</keyword>
<name>A0ABZ1RD64_9ACTN</name>
<dbReference type="CDD" id="cd00093">
    <property type="entry name" value="HTH_XRE"/>
    <property type="match status" value="1"/>
</dbReference>
<organism evidence="4 5">
    <name type="scientific">Streptomyces goshikiensis</name>
    <dbReference type="NCBI Taxonomy" id="1942"/>
    <lineage>
        <taxon>Bacteria</taxon>
        <taxon>Bacillati</taxon>
        <taxon>Actinomycetota</taxon>
        <taxon>Actinomycetes</taxon>
        <taxon>Kitasatosporales</taxon>
        <taxon>Streptomycetaceae</taxon>
        <taxon>Streptomyces</taxon>
    </lineage>
</organism>
<dbReference type="InterPro" id="IPR010982">
    <property type="entry name" value="Lambda_DNA-bd_dom_sf"/>
</dbReference>
<evidence type="ECO:0000256" key="1">
    <source>
        <dbReference type="SAM" id="Coils"/>
    </source>
</evidence>
<dbReference type="Proteomes" id="UP001432075">
    <property type="component" value="Chromosome"/>
</dbReference>
<dbReference type="Pfam" id="PF13560">
    <property type="entry name" value="HTH_31"/>
    <property type="match status" value="1"/>
</dbReference>
<dbReference type="PROSITE" id="PS50943">
    <property type="entry name" value="HTH_CROC1"/>
    <property type="match status" value="1"/>
</dbReference>
<dbReference type="CDD" id="cd14686">
    <property type="entry name" value="bZIP"/>
    <property type="match status" value="1"/>
</dbReference>
<evidence type="ECO:0000259" key="3">
    <source>
        <dbReference type="PROSITE" id="PS50943"/>
    </source>
</evidence>
<dbReference type="RefSeq" id="WP_328774900.1">
    <property type="nucleotide sequence ID" value="NZ_CP108057.1"/>
</dbReference>
<evidence type="ECO:0000313" key="5">
    <source>
        <dbReference type="Proteomes" id="UP001432075"/>
    </source>
</evidence>
<dbReference type="InterPro" id="IPR001387">
    <property type="entry name" value="Cro/C1-type_HTH"/>
</dbReference>
<reference evidence="4" key="1">
    <citation type="submission" date="2022-10" db="EMBL/GenBank/DDBJ databases">
        <title>The complete genomes of actinobacterial strains from the NBC collection.</title>
        <authorList>
            <person name="Joergensen T.S."/>
            <person name="Alvarez Arevalo M."/>
            <person name="Sterndorff E.B."/>
            <person name="Faurdal D."/>
            <person name="Vuksanovic O."/>
            <person name="Mourched A.-S."/>
            <person name="Charusanti P."/>
            <person name="Shaw S."/>
            <person name="Blin K."/>
            <person name="Weber T."/>
        </authorList>
    </citation>
    <scope>NUCLEOTIDE SEQUENCE</scope>
    <source>
        <strain evidence="4">NBC_00283</strain>
    </source>
</reference>
<protein>
    <recommendedName>
        <fullName evidence="3">HTH cro/C1-type domain-containing protein</fullName>
    </recommendedName>
</protein>
<dbReference type="SUPFAM" id="SSF47413">
    <property type="entry name" value="lambda repressor-like DNA-binding domains"/>
    <property type="match status" value="1"/>
</dbReference>
<sequence>MNQPRETTIEQAAYAAALREAAGTFPGTQREIAEATHVGPSTLSRYLNGTRLAPLGFPQALGDFLALQGHPLEQSTLDHLMSLGTRAHQASKAPAFHLALLRQDMDQLTARHDGLREKAEELTRRLDEALERAIAAEHERDTHAGRLRHAQAYSHQMEDELQRLRAEGEQLRREVQVLARQNRLLLEGTAGDVAGETVSSPLAQPSVLGPRIQHPAPPNLDHPSQDHQDPVYTGAGSKGGWRDQLARAMGWKGGASKERGPQFVTDLDALPPAYEYGYYPMV</sequence>
<evidence type="ECO:0000256" key="2">
    <source>
        <dbReference type="SAM" id="MobiDB-lite"/>
    </source>
</evidence>
<feature type="domain" description="HTH cro/C1-type" evidence="3">
    <location>
        <begin position="28"/>
        <end position="51"/>
    </location>
</feature>
<keyword evidence="5" id="KW-1185">Reference proteome</keyword>
<feature type="coiled-coil region" evidence="1">
    <location>
        <begin position="98"/>
        <end position="181"/>
    </location>
</feature>
<accession>A0ABZ1RD64</accession>
<proteinExistence type="predicted"/>
<feature type="region of interest" description="Disordered" evidence="2">
    <location>
        <begin position="195"/>
        <end position="240"/>
    </location>
</feature>
<gene>
    <name evidence="4" type="ORF">OHU17_00780</name>
</gene>